<sequence>MNCHREKKGDLCCTGMDPVKREIFLAEFLRHLDNLVYRVPLWACILIGGKSSRMGSPKHLLRGPDGRSWLERTVETLRPFVTDIIISGAGEVPRSLSTLRRLPDAAGTVGPLAGILSASGWQPMVGWILVACDMPDIQSGALEWLAGQRAAGRWGIVPRLSEDGFLEPLLACYDMRAATVFKELRTRNIMKISRVGVHPKIYNPVIPGELSGSWRNINTPEQLDEYEN</sequence>
<evidence type="ECO:0000313" key="7">
    <source>
        <dbReference type="EMBL" id="BCL59910.1"/>
    </source>
</evidence>
<evidence type="ECO:0000256" key="5">
    <source>
        <dbReference type="ARBA" id="ARBA00022842"/>
    </source>
</evidence>
<dbReference type="RefSeq" id="WP_228856088.1">
    <property type="nucleotide sequence ID" value="NZ_AP024086.1"/>
</dbReference>
<proteinExistence type="predicted"/>
<dbReference type="InterPro" id="IPR025877">
    <property type="entry name" value="MobA-like_NTP_Trfase"/>
</dbReference>
<dbReference type="Pfam" id="PF12804">
    <property type="entry name" value="NTP_transf_3"/>
    <property type="match status" value="1"/>
</dbReference>
<evidence type="ECO:0000256" key="1">
    <source>
        <dbReference type="ARBA" id="ARBA00022490"/>
    </source>
</evidence>
<evidence type="ECO:0000256" key="3">
    <source>
        <dbReference type="ARBA" id="ARBA00022723"/>
    </source>
</evidence>
<dbReference type="GO" id="GO:0000166">
    <property type="term" value="F:nucleotide binding"/>
    <property type="evidence" value="ECO:0007669"/>
    <property type="project" value="UniProtKB-KW"/>
</dbReference>
<evidence type="ECO:0000259" key="6">
    <source>
        <dbReference type="Pfam" id="PF12804"/>
    </source>
</evidence>
<keyword evidence="4" id="KW-0547">Nucleotide-binding</keyword>
<dbReference type="EMBL" id="AP024086">
    <property type="protein sequence ID" value="BCL59910.1"/>
    <property type="molecule type" value="Genomic_DNA"/>
</dbReference>
<keyword evidence="7" id="KW-0548">Nucleotidyltransferase</keyword>
<organism evidence="7 8">
    <name type="scientific">Desulfomarina profundi</name>
    <dbReference type="NCBI Taxonomy" id="2772557"/>
    <lineage>
        <taxon>Bacteria</taxon>
        <taxon>Pseudomonadati</taxon>
        <taxon>Thermodesulfobacteriota</taxon>
        <taxon>Desulfobulbia</taxon>
        <taxon>Desulfobulbales</taxon>
        <taxon>Desulfobulbaceae</taxon>
        <taxon>Desulfomarina</taxon>
    </lineage>
</organism>
<keyword evidence="3" id="KW-0479">Metal-binding</keyword>
<protein>
    <submittedName>
        <fullName evidence="7">Molybdenum cofactor guanylyltransferase</fullName>
    </submittedName>
</protein>
<dbReference type="GO" id="GO:0046872">
    <property type="term" value="F:metal ion binding"/>
    <property type="evidence" value="ECO:0007669"/>
    <property type="project" value="UniProtKB-KW"/>
</dbReference>
<dbReference type="GO" id="GO:0006777">
    <property type="term" value="P:Mo-molybdopterin cofactor biosynthetic process"/>
    <property type="evidence" value="ECO:0007669"/>
    <property type="project" value="InterPro"/>
</dbReference>
<evidence type="ECO:0000256" key="2">
    <source>
        <dbReference type="ARBA" id="ARBA00022679"/>
    </source>
</evidence>
<dbReference type="PANTHER" id="PTHR19136:SF81">
    <property type="entry name" value="MOLYBDENUM COFACTOR GUANYLYLTRANSFERASE"/>
    <property type="match status" value="1"/>
</dbReference>
<dbReference type="AlphaFoldDB" id="A0A8D5FLK9"/>
<dbReference type="KEGG" id="dbk:DGMP_06030"/>
<dbReference type="Proteomes" id="UP000826725">
    <property type="component" value="Chromosome"/>
</dbReference>
<evidence type="ECO:0000256" key="4">
    <source>
        <dbReference type="ARBA" id="ARBA00022741"/>
    </source>
</evidence>
<dbReference type="InterPro" id="IPR013482">
    <property type="entry name" value="Molybde_CF_guanTrfase"/>
</dbReference>
<feature type="domain" description="MobA-like NTP transferase" evidence="6">
    <location>
        <begin position="43"/>
        <end position="178"/>
    </location>
</feature>
<reference evidence="7" key="1">
    <citation type="submission" date="2020-09" db="EMBL/GenBank/DDBJ databases">
        <title>Desulfogranum mesoprofundum gen. nov., sp. nov., a novel mesophilic, sulfate-reducing chemolithoautotroph isolated from a deep-sea hydrothermal vent chimney in the Suiyo Seamount.</title>
        <authorList>
            <person name="Hashimoto Y."/>
            <person name="Nakagawa S."/>
        </authorList>
    </citation>
    <scope>NUCLEOTIDE SEQUENCE</scope>
    <source>
        <strain evidence="7">KT2</strain>
    </source>
</reference>
<evidence type="ECO:0000313" key="8">
    <source>
        <dbReference type="Proteomes" id="UP000826725"/>
    </source>
</evidence>
<keyword evidence="5" id="KW-0460">Magnesium</keyword>
<accession>A0A8D5FLK9</accession>
<name>A0A8D5FLK9_9BACT</name>
<dbReference type="PANTHER" id="PTHR19136">
    <property type="entry name" value="MOLYBDENUM COFACTOR GUANYLYLTRANSFERASE"/>
    <property type="match status" value="1"/>
</dbReference>
<keyword evidence="2" id="KW-0808">Transferase</keyword>
<dbReference type="GO" id="GO:0016779">
    <property type="term" value="F:nucleotidyltransferase activity"/>
    <property type="evidence" value="ECO:0007669"/>
    <property type="project" value="UniProtKB-KW"/>
</dbReference>
<keyword evidence="8" id="KW-1185">Reference proteome</keyword>
<gene>
    <name evidence="7" type="primary">mobA</name>
    <name evidence="7" type="ORF">DGMP_06030</name>
</gene>
<dbReference type="CDD" id="cd02503">
    <property type="entry name" value="MobA"/>
    <property type="match status" value="1"/>
</dbReference>
<keyword evidence="1" id="KW-0963">Cytoplasm</keyword>